<gene>
    <name evidence="2" type="ORF">BDN70DRAFT_288977</name>
</gene>
<proteinExistence type="predicted"/>
<dbReference type="AlphaFoldDB" id="A0A9P5YSR7"/>
<reference evidence="2" key="1">
    <citation type="submission" date="2020-11" db="EMBL/GenBank/DDBJ databases">
        <authorList>
            <consortium name="DOE Joint Genome Institute"/>
            <person name="Ahrendt S."/>
            <person name="Riley R."/>
            <person name="Andreopoulos W."/>
            <person name="Labutti K."/>
            <person name="Pangilinan J."/>
            <person name="Ruiz-Duenas F.J."/>
            <person name="Barrasa J.M."/>
            <person name="Sanchez-Garcia M."/>
            <person name="Camarero S."/>
            <person name="Miyauchi S."/>
            <person name="Serrano A."/>
            <person name="Linde D."/>
            <person name="Babiker R."/>
            <person name="Drula E."/>
            <person name="Ayuso-Fernandez I."/>
            <person name="Pacheco R."/>
            <person name="Padilla G."/>
            <person name="Ferreira P."/>
            <person name="Barriuso J."/>
            <person name="Kellner H."/>
            <person name="Castanera R."/>
            <person name="Alfaro M."/>
            <person name="Ramirez L."/>
            <person name="Pisabarro A.G."/>
            <person name="Kuo A."/>
            <person name="Tritt A."/>
            <person name="Lipzen A."/>
            <person name="He G."/>
            <person name="Yan M."/>
            <person name="Ng V."/>
            <person name="Cullen D."/>
            <person name="Martin F."/>
            <person name="Rosso M.-N."/>
            <person name="Henrissat B."/>
            <person name="Hibbett D."/>
            <person name="Martinez A.T."/>
            <person name="Grigoriev I.V."/>
        </authorList>
    </citation>
    <scope>NUCLEOTIDE SEQUENCE</scope>
    <source>
        <strain evidence="2">CIRM-BRFM 674</strain>
    </source>
</reference>
<keyword evidence="1" id="KW-0812">Transmembrane</keyword>
<feature type="transmembrane region" description="Helical" evidence="1">
    <location>
        <begin position="60"/>
        <end position="80"/>
    </location>
</feature>
<keyword evidence="3" id="KW-1185">Reference proteome</keyword>
<name>A0A9P5YSR7_9AGAR</name>
<organism evidence="2 3">
    <name type="scientific">Pholiota conissans</name>
    <dbReference type="NCBI Taxonomy" id="109636"/>
    <lineage>
        <taxon>Eukaryota</taxon>
        <taxon>Fungi</taxon>
        <taxon>Dikarya</taxon>
        <taxon>Basidiomycota</taxon>
        <taxon>Agaricomycotina</taxon>
        <taxon>Agaricomycetes</taxon>
        <taxon>Agaricomycetidae</taxon>
        <taxon>Agaricales</taxon>
        <taxon>Agaricineae</taxon>
        <taxon>Strophariaceae</taxon>
        <taxon>Pholiota</taxon>
    </lineage>
</organism>
<evidence type="ECO:0000313" key="2">
    <source>
        <dbReference type="EMBL" id="KAF9474867.1"/>
    </source>
</evidence>
<protein>
    <recommendedName>
        <fullName evidence="4">Transmembrane protein</fullName>
    </recommendedName>
</protein>
<dbReference type="Proteomes" id="UP000807469">
    <property type="component" value="Unassembled WGS sequence"/>
</dbReference>
<accession>A0A9P5YSR7</accession>
<evidence type="ECO:0000256" key="1">
    <source>
        <dbReference type="SAM" id="Phobius"/>
    </source>
</evidence>
<evidence type="ECO:0008006" key="4">
    <source>
        <dbReference type="Google" id="ProtNLM"/>
    </source>
</evidence>
<dbReference type="EMBL" id="MU155358">
    <property type="protein sequence ID" value="KAF9474867.1"/>
    <property type="molecule type" value="Genomic_DNA"/>
</dbReference>
<comment type="caution">
    <text evidence="2">The sequence shown here is derived from an EMBL/GenBank/DDBJ whole genome shotgun (WGS) entry which is preliminary data.</text>
</comment>
<keyword evidence="1" id="KW-1133">Transmembrane helix</keyword>
<sequence>MHHPVWTYPPLKDSRLSTVTKRCGLRTPKMDKHNFFREYEKTEAERMQQLVVHKAGKASYAVYFLVVMYVTGFDTYPYIYMLSLSNDLCMDQE</sequence>
<keyword evidence="1" id="KW-0472">Membrane</keyword>
<evidence type="ECO:0000313" key="3">
    <source>
        <dbReference type="Proteomes" id="UP000807469"/>
    </source>
</evidence>